<dbReference type="PIRSF" id="PIRSF017302">
    <property type="entry name" value="Gltscr2"/>
    <property type="match status" value="1"/>
</dbReference>
<evidence type="ECO:0000256" key="6">
    <source>
        <dbReference type="ARBA" id="ARBA00023242"/>
    </source>
</evidence>
<feature type="region of interest" description="Disordered" evidence="8">
    <location>
        <begin position="113"/>
        <end position="240"/>
    </location>
</feature>
<dbReference type="VEuPathDB" id="ToxoDB:BESB_000680"/>
<dbReference type="PANTHER" id="PTHR14211">
    <property type="entry name" value="GLIOMA SUPPRESSOR CANDIDATE REGION GENE 2"/>
    <property type="match status" value="1"/>
</dbReference>
<dbReference type="STRING" id="94643.A0A2A9MND9"/>
<feature type="compositionally biased region" description="Basic residues" evidence="8">
    <location>
        <begin position="560"/>
        <end position="578"/>
    </location>
</feature>
<evidence type="ECO:0000313" key="9">
    <source>
        <dbReference type="EMBL" id="PFH37726.1"/>
    </source>
</evidence>
<dbReference type="GeneID" id="40305131"/>
<dbReference type="PANTHER" id="PTHR14211:SF7">
    <property type="entry name" value="RIBOSOME BIOGENESIS PROTEIN NOP53"/>
    <property type="match status" value="1"/>
</dbReference>
<feature type="compositionally biased region" description="Low complexity" evidence="8">
    <location>
        <begin position="207"/>
        <end position="237"/>
    </location>
</feature>
<comment type="similarity">
    <text evidence="3">Belongs to the NOP53 family.</text>
</comment>
<dbReference type="GO" id="GO:0006364">
    <property type="term" value="P:rRNA processing"/>
    <property type="evidence" value="ECO:0007669"/>
    <property type="project" value="TreeGrafter"/>
</dbReference>
<dbReference type="GO" id="GO:0005654">
    <property type="term" value="C:nucleoplasm"/>
    <property type="evidence" value="ECO:0007669"/>
    <property type="project" value="UniProtKB-SubCell"/>
</dbReference>
<keyword evidence="5" id="KW-0690">Ribosome biogenesis</keyword>
<evidence type="ECO:0000256" key="3">
    <source>
        <dbReference type="ARBA" id="ARBA00008838"/>
    </source>
</evidence>
<dbReference type="GO" id="GO:0005730">
    <property type="term" value="C:nucleolus"/>
    <property type="evidence" value="ECO:0007669"/>
    <property type="project" value="UniProtKB-SubCell"/>
</dbReference>
<dbReference type="KEGG" id="bbes:BESB_000680"/>
<proteinExistence type="inferred from homology"/>
<gene>
    <name evidence="9" type="ORF">BESB_000680</name>
</gene>
<evidence type="ECO:0000256" key="7">
    <source>
        <dbReference type="SAM" id="Coils"/>
    </source>
</evidence>
<feature type="coiled-coil region" evidence="7">
    <location>
        <begin position="457"/>
        <end position="487"/>
    </location>
</feature>
<dbReference type="Pfam" id="PF07767">
    <property type="entry name" value="Nop53"/>
    <property type="match status" value="1"/>
</dbReference>
<dbReference type="GO" id="GO:0008097">
    <property type="term" value="F:5S rRNA binding"/>
    <property type="evidence" value="ECO:0007669"/>
    <property type="project" value="TreeGrafter"/>
</dbReference>
<feature type="compositionally biased region" description="Basic and acidic residues" evidence="8">
    <location>
        <begin position="178"/>
        <end position="189"/>
    </location>
</feature>
<evidence type="ECO:0000256" key="1">
    <source>
        <dbReference type="ARBA" id="ARBA00004604"/>
    </source>
</evidence>
<keyword evidence="10" id="KW-1185">Reference proteome</keyword>
<evidence type="ECO:0000256" key="8">
    <source>
        <dbReference type="SAM" id="MobiDB-lite"/>
    </source>
</evidence>
<feature type="compositionally biased region" description="Basic and acidic residues" evidence="8">
    <location>
        <begin position="411"/>
        <end position="429"/>
    </location>
</feature>
<feature type="compositionally biased region" description="Low complexity" evidence="8">
    <location>
        <begin position="146"/>
        <end position="163"/>
    </location>
</feature>
<dbReference type="Proteomes" id="UP000224006">
    <property type="component" value="Chromosome I"/>
</dbReference>
<evidence type="ECO:0000313" key="10">
    <source>
        <dbReference type="Proteomes" id="UP000224006"/>
    </source>
</evidence>
<feature type="compositionally biased region" description="Acidic residues" evidence="8">
    <location>
        <begin position="387"/>
        <end position="409"/>
    </location>
</feature>
<dbReference type="InterPro" id="IPR011687">
    <property type="entry name" value="Nop53/GLTSCR2"/>
</dbReference>
<feature type="region of interest" description="Disordered" evidence="8">
    <location>
        <begin position="376"/>
        <end position="448"/>
    </location>
</feature>
<keyword evidence="7" id="KW-0175">Coiled coil</keyword>
<dbReference type="AlphaFoldDB" id="A0A2A9MND9"/>
<evidence type="ECO:0000256" key="5">
    <source>
        <dbReference type="ARBA" id="ARBA00022517"/>
    </source>
</evidence>
<evidence type="ECO:0000256" key="4">
    <source>
        <dbReference type="ARBA" id="ARBA00018339"/>
    </source>
</evidence>
<sequence>MAPPSKKQKWRRVDLSSTERHVEDLTLHERLDRLDAADELFTLDTEGCAPTENLTQRALKFVKSRSVTSKDGDWVKDSSCLASRKSPLLQVVSKTHKKQILKALKRKEAAIQNARKKSAAGSPAEQDIWGSSTAAEVGGSGRRSRVSSLLSASAAAEPPGSLAARDEEAPAGEAGGEESARESSAKRNGEAASGSEAPPPPAKKLRAASPRSPVSADSVEPSAASAASSAPASAPPATRRVLTARALKSFDRLRPLIPALQTPGDGESYNPSADAHARALLTAAVCSLEERRVHQQTGASGRTQQLLPENTEALADLLLEETEREAHESGEFNKYKRPVDAALAEAIPPEKVQELTERQKQKLLYHLVHGGGKIVFDADGMPRVAGEDEEEDGESEEGDSDASDEDAETDAPLRKPVGREKKKTQADRNRHMRFLQQQRRRAAKLSSKESRAALARLDALLKECDEDDDARNQAREAREERLKAKIEAAKRGRVKLRLGRNRFVEPPPAVALPEDLGGGSLRTMKAVRGGALVSQVASLHRRGLLDLPPTGGATAAYARRVQKDRARRLSSKKRISKK</sequence>
<organism evidence="9 10">
    <name type="scientific">Besnoitia besnoiti</name>
    <name type="common">Apicomplexan protozoan</name>
    <dbReference type="NCBI Taxonomy" id="94643"/>
    <lineage>
        <taxon>Eukaryota</taxon>
        <taxon>Sar</taxon>
        <taxon>Alveolata</taxon>
        <taxon>Apicomplexa</taxon>
        <taxon>Conoidasida</taxon>
        <taxon>Coccidia</taxon>
        <taxon>Eucoccidiorida</taxon>
        <taxon>Eimeriorina</taxon>
        <taxon>Sarcocystidae</taxon>
        <taxon>Besnoitia</taxon>
    </lineage>
</organism>
<feature type="compositionally biased region" description="Basic residues" evidence="8">
    <location>
        <begin position="430"/>
        <end position="443"/>
    </location>
</feature>
<feature type="region of interest" description="Disordered" evidence="8">
    <location>
        <begin position="252"/>
        <end position="272"/>
    </location>
</feature>
<evidence type="ECO:0000256" key="2">
    <source>
        <dbReference type="ARBA" id="ARBA00004642"/>
    </source>
</evidence>
<reference evidence="9 10" key="1">
    <citation type="submission" date="2017-09" db="EMBL/GenBank/DDBJ databases">
        <title>Genome sequencing of Besnoitia besnoiti strain Bb-Ger1.</title>
        <authorList>
            <person name="Schares G."/>
            <person name="Venepally P."/>
            <person name="Lorenzi H.A."/>
        </authorList>
    </citation>
    <scope>NUCLEOTIDE SEQUENCE [LARGE SCALE GENOMIC DNA]</scope>
    <source>
        <strain evidence="9 10">Bb-Ger1</strain>
    </source>
</reference>
<comment type="subcellular location">
    <subcellularLocation>
        <location evidence="1">Nucleus</location>
        <location evidence="1">Nucleolus</location>
    </subcellularLocation>
    <subcellularLocation>
        <location evidence="2">Nucleus</location>
        <location evidence="2">Nucleoplasm</location>
    </subcellularLocation>
</comment>
<dbReference type="OrthoDB" id="342649at2759"/>
<name>A0A2A9MND9_BESBE</name>
<dbReference type="RefSeq" id="XP_029221735.1">
    <property type="nucleotide sequence ID" value="XM_029358823.1"/>
</dbReference>
<keyword evidence="6" id="KW-0539">Nucleus</keyword>
<feature type="region of interest" description="Disordered" evidence="8">
    <location>
        <begin position="544"/>
        <end position="578"/>
    </location>
</feature>
<accession>A0A2A9MND9</accession>
<dbReference type="EMBL" id="NWUJ01000001">
    <property type="protein sequence ID" value="PFH37726.1"/>
    <property type="molecule type" value="Genomic_DNA"/>
</dbReference>
<dbReference type="GO" id="GO:0000027">
    <property type="term" value="P:ribosomal large subunit assembly"/>
    <property type="evidence" value="ECO:0007669"/>
    <property type="project" value="TreeGrafter"/>
</dbReference>
<protein>
    <recommendedName>
        <fullName evidence="4">Ribosome biogenesis protein NOP53</fullName>
    </recommendedName>
</protein>
<comment type="caution">
    <text evidence="9">The sequence shown here is derived from an EMBL/GenBank/DDBJ whole genome shotgun (WGS) entry which is preliminary data.</text>
</comment>